<evidence type="ECO:0000256" key="2">
    <source>
        <dbReference type="ARBA" id="ARBA00022741"/>
    </source>
</evidence>
<dbReference type="InterPro" id="IPR036388">
    <property type="entry name" value="WH-like_DNA-bd_sf"/>
</dbReference>
<dbReference type="GO" id="GO:0009401">
    <property type="term" value="P:phosphoenolpyruvate-dependent sugar phosphotransferase system"/>
    <property type="evidence" value="ECO:0007669"/>
    <property type="project" value="InterPro"/>
</dbReference>
<evidence type="ECO:0000313" key="8">
    <source>
        <dbReference type="Proteomes" id="UP000000333"/>
    </source>
</evidence>
<dbReference type="GO" id="GO:0016020">
    <property type="term" value="C:membrane"/>
    <property type="evidence" value="ECO:0007669"/>
    <property type="project" value="InterPro"/>
</dbReference>
<dbReference type="InterPro" id="IPR027417">
    <property type="entry name" value="P-loop_NTPase"/>
</dbReference>
<dbReference type="GO" id="GO:0016740">
    <property type="term" value="F:transferase activity"/>
    <property type="evidence" value="ECO:0007669"/>
    <property type="project" value="UniProtKB-KW"/>
</dbReference>
<dbReference type="HOGENOM" id="CLU_014204_1_0_11"/>
<dbReference type="InterPro" id="IPR036662">
    <property type="entry name" value="PTS_EIIA_man-typ_sf"/>
</dbReference>
<dbReference type="PROSITE" id="PS51096">
    <property type="entry name" value="PTS_EIIA_TYPE_4"/>
    <property type="match status" value="1"/>
</dbReference>
<dbReference type="InterPro" id="IPR011608">
    <property type="entry name" value="PRD"/>
</dbReference>
<organism evidence="7 8">
    <name type="scientific">Olsenella uli (strain ATCC 49627 / DSM 7084 / CCUG 31166 / CIP 109912 / JCM 12494 / LMG 11480 / NCIMB 702895 / VPI D76D-27C)</name>
    <name type="common">Lactobacillus uli</name>
    <dbReference type="NCBI Taxonomy" id="633147"/>
    <lineage>
        <taxon>Bacteria</taxon>
        <taxon>Bacillati</taxon>
        <taxon>Actinomycetota</taxon>
        <taxon>Coriobacteriia</taxon>
        <taxon>Coriobacteriales</taxon>
        <taxon>Atopobiaceae</taxon>
        <taxon>Olsenella</taxon>
    </lineage>
</organism>
<accession>E1QXA0</accession>
<dbReference type="KEGG" id="ols:Olsu_1657"/>
<keyword evidence="2" id="KW-0547">Nucleotide-binding</keyword>
<keyword evidence="3" id="KW-0067">ATP-binding</keyword>
<keyword evidence="1" id="KW-0808">Transferase</keyword>
<dbReference type="RefSeq" id="WP_013252504.1">
    <property type="nucleotide sequence ID" value="NC_014363.1"/>
</dbReference>
<dbReference type="InterPro" id="IPR036390">
    <property type="entry name" value="WH_DNA-bd_sf"/>
</dbReference>
<dbReference type="Gene3D" id="1.10.10.10">
    <property type="entry name" value="Winged helix-like DNA-binding domain superfamily/Winged helix DNA-binding domain"/>
    <property type="match status" value="1"/>
</dbReference>
<evidence type="ECO:0000256" key="1">
    <source>
        <dbReference type="ARBA" id="ARBA00022679"/>
    </source>
</evidence>
<dbReference type="PANTHER" id="PTHR32071">
    <property type="entry name" value="TRANSCRIPTIONAL REGULATORY PROTEIN"/>
    <property type="match status" value="1"/>
</dbReference>
<evidence type="ECO:0000259" key="6">
    <source>
        <dbReference type="PROSITE" id="PS51372"/>
    </source>
</evidence>
<dbReference type="AlphaFoldDB" id="E1QXA0"/>
<evidence type="ECO:0000259" key="5">
    <source>
        <dbReference type="PROSITE" id="PS51096"/>
    </source>
</evidence>
<dbReference type="OrthoDB" id="9771372at2"/>
<dbReference type="GO" id="GO:0005524">
    <property type="term" value="F:ATP binding"/>
    <property type="evidence" value="ECO:0007669"/>
    <property type="project" value="UniProtKB-KW"/>
</dbReference>
<keyword evidence="8" id="KW-1185">Reference proteome</keyword>
<dbReference type="PANTHER" id="PTHR32071:SF38">
    <property type="entry name" value="PSP OPERON TRANSCRIPTIONAL ACTIVATOR"/>
    <property type="match status" value="1"/>
</dbReference>
<dbReference type="InterPro" id="IPR036634">
    <property type="entry name" value="PRD_sf"/>
</dbReference>
<dbReference type="Pfam" id="PF00158">
    <property type="entry name" value="Sigma54_activat"/>
    <property type="match status" value="1"/>
</dbReference>
<dbReference type="InterPro" id="IPR004701">
    <property type="entry name" value="PTS_EIIA_man-typ"/>
</dbReference>
<sequence>MAASDTKGDVLRYLDRATREVYPNSAVEFTTAKIAGRCHISRNLASQYLNELVRDGLVVKVGVRPRLFMHRASLERCLQARLARSEYTSLEELLASVGATRKRDFEKALGCDMSLGVCIEQLRSAISYPPHGLPVLLVGDHGTGKEFLANLSFEYGVNSGTFPPGARFVKIDCSRYEESDGAAEADIFGGGGVGGAVQQARDGVVFVSRFDHLAHTTSELIVNRILEGGCEAEGAPAQTRFILSTARSAQSARVSELSRMLPIGVHLPRYAERDADERTALVLHFLRAEGRRAAADVSISRGALRALVAADFDENIDGLKSCIATCCASAYLNRIDERMVIRSYNLPLHLLGATKPEVDDDQLVSGTKPVSPSHTRRILGFFQRLVELYQAYESNELEQDELVHGALETMHDYEDYLSFDGQGASARVAAYEQVLNPIIESLNSTYGIEFNRKRTRVLAQSLSVQLWGGAKLVRWYKVRHDLLMRMAETLRADSSMVGAIFDQIGSGVRSALGVELSDAVAVMLLLEVTELLAETSEARDAFGIVLCHGYATATSMADAANKMLHRHVFEAIDMTYDQQVSDVAVPLSRMLERYSFARTVAILVDMGSLSQVTDVVAGIPNGKIYVVSNVSTGLALEIGGALVSHGSIDEVMSMARDTCAPTYRVIDEPRAEEAIAFSSEAGDAAAQKLRDLVRDSLPEDLPMGLVACDYHELSRMGDHAPIFSAYRVRALVGTMDPGIVSVPFVALEDILCAGSSEALDNALRTSLGPEGIAAFHRKLLRNVTLKNVLESITILNPEMLYLEADRAIQKLSTLRGKPIDSRRQIGLYVHLCGLIERLVTKNFVDAYPGDLERFQGESADFIAWFRQSFDDMCRRYRVEIPLSEVAYVFHMLHAGPEDEGPCGSLASLTLEDE</sequence>
<dbReference type="eggNOG" id="COG3933">
    <property type="taxonomic scope" value="Bacteria"/>
</dbReference>
<feature type="domain" description="PTS EIIA type-4" evidence="5">
    <location>
        <begin position="540"/>
        <end position="675"/>
    </location>
</feature>
<feature type="domain" description="PRD" evidence="6">
    <location>
        <begin position="795"/>
        <end position="902"/>
    </location>
</feature>
<gene>
    <name evidence="7" type="ordered locus">Olsu_1657</name>
</gene>
<name>E1QXA0_OLSUV</name>
<dbReference type="SUPFAM" id="SSF63520">
    <property type="entry name" value="PTS-regulatory domain, PRD"/>
    <property type="match status" value="1"/>
</dbReference>
<dbReference type="SUPFAM" id="SSF52540">
    <property type="entry name" value="P-loop containing nucleoside triphosphate hydrolases"/>
    <property type="match status" value="1"/>
</dbReference>
<dbReference type="SUPFAM" id="SSF53062">
    <property type="entry name" value="PTS system fructose IIA component-like"/>
    <property type="match status" value="1"/>
</dbReference>
<dbReference type="SUPFAM" id="SSF46785">
    <property type="entry name" value="Winged helix' DNA-binding domain"/>
    <property type="match status" value="1"/>
</dbReference>
<dbReference type="PROSITE" id="PS51372">
    <property type="entry name" value="PRD_2"/>
    <property type="match status" value="1"/>
</dbReference>
<dbReference type="Proteomes" id="UP000000333">
    <property type="component" value="Chromosome"/>
</dbReference>
<reference evidence="7 8" key="1">
    <citation type="journal article" date="2010" name="Stand. Genomic Sci.">
        <title>Complete genome sequence of Olsenella uli type strain (VPI D76D-27C).</title>
        <authorList>
            <person name="Goker M."/>
            <person name="Held B."/>
            <person name="Lucas S."/>
            <person name="Nolan M."/>
            <person name="Yasawong M."/>
            <person name="Glavina Del Rio T."/>
            <person name="Tice H."/>
            <person name="Cheng J.F."/>
            <person name="Bruce D."/>
            <person name="Detter J.C."/>
            <person name="Tapia R."/>
            <person name="Han C."/>
            <person name="Goodwin L."/>
            <person name="Pitluck S."/>
            <person name="Liolios K."/>
            <person name="Ivanova N."/>
            <person name="Mavromatis K."/>
            <person name="Mikhailova N."/>
            <person name="Pati A."/>
            <person name="Chen A."/>
            <person name="Palaniappan K."/>
            <person name="Land M."/>
            <person name="Hauser L."/>
            <person name="Chang Y.J."/>
            <person name="Jeffries C.D."/>
            <person name="Rohde M."/>
            <person name="Sikorski J."/>
            <person name="Pukall R."/>
            <person name="Woyke T."/>
            <person name="Bristow J."/>
            <person name="Eisen J.A."/>
            <person name="Markowitz V."/>
            <person name="Hugenholtz P."/>
            <person name="Kyrpides N.C."/>
            <person name="Klenk H.P."/>
            <person name="Lapidus A."/>
        </authorList>
    </citation>
    <scope>NUCLEOTIDE SEQUENCE [LARGE SCALE GENOMIC DNA]</scope>
    <source>
        <strain evidence="8">ATCC 49627 / DSM 7084 / CIP 109912 / JCM 12494 / NCIMB 702895 / VPI D76D-27C</strain>
    </source>
</reference>
<dbReference type="GO" id="GO:0006355">
    <property type="term" value="P:regulation of DNA-templated transcription"/>
    <property type="evidence" value="ECO:0007669"/>
    <property type="project" value="InterPro"/>
</dbReference>
<evidence type="ECO:0000313" key="7">
    <source>
        <dbReference type="EMBL" id="ADK68753.1"/>
    </source>
</evidence>
<dbReference type="Gene3D" id="3.40.50.510">
    <property type="entry name" value="Phosphotransferase system, mannose-type IIA component"/>
    <property type="match status" value="1"/>
</dbReference>
<dbReference type="InterPro" id="IPR002078">
    <property type="entry name" value="Sigma_54_int"/>
</dbReference>
<dbReference type="Gene3D" id="3.40.50.300">
    <property type="entry name" value="P-loop containing nucleotide triphosphate hydrolases"/>
    <property type="match status" value="1"/>
</dbReference>
<dbReference type="eggNOG" id="COG1221">
    <property type="taxonomic scope" value="Bacteria"/>
</dbReference>
<dbReference type="Pfam" id="PF03610">
    <property type="entry name" value="EIIA-man"/>
    <property type="match status" value="1"/>
</dbReference>
<evidence type="ECO:0000256" key="3">
    <source>
        <dbReference type="ARBA" id="ARBA00022840"/>
    </source>
</evidence>
<proteinExistence type="predicted"/>
<dbReference type="GeneID" id="78513041"/>
<dbReference type="PROSITE" id="PS50045">
    <property type="entry name" value="SIGMA54_INTERACT_4"/>
    <property type="match status" value="1"/>
</dbReference>
<protein>
    <submittedName>
        <fullName evidence="7">Sigma 54 interacting domain protein</fullName>
    </submittedName>
</protein>
<dbReference type="PATRIC" id="fig|633147.7.peg.1359"/>
<evidence type="ECO:0000259" key="4">
    <source>
        <dbReference type="PROSITE" id="PS50045"/>
    </source>
</evidence>
<feature type="domain" description="Sigma-54 factor interaction" evidence="4">
    <location>
        <begin position="108"/>
        <end position="328"/>
    </location>
</feature>
<dbReference type="STRING" id="633147.Olsu_1657"/>
<dbReference type="EMBL" id="CP002106">
    <property type="protein sequence ID" value="ADK68753.1"/>
    <property type="molecule type" value="Genomic_DNA"/>
</dbReference>